<dbReference type="InterPro" id="IPR004451">
    <property type="entry name" value="MJ0586"/>
</dbReference>
<organism evidence="4 5">
    <name type="scientific">Halorientalis brevis</name>
    <dbReference type="NCBI Taxonomy" id="1126241"/>
    <lineage>
        <taxon>Archaea</taxon>
        <taxon>Methanobacteriati</taxon>
        <taxon>Methanobacteriota</taxon>
        <taxon>Stenosarchaea group</taxon>
        <taxon>Halobacteria</taxon>
        <taxon>Halobacteriales</taxon>
        <taxon>Haloarculaceae</taxon>
        <taxon>Halorientalis</taxon>
    </lineage>
</organism>
<dbReference type="GO" id="GO:0003677">
    <property type="term" value="F:DNA binding"/>
    <property type="evidence" value="ECO:0007669"/>
    <property type="project" value="UniProtKB-KW"/>
</dbReference>
<dbReference type="InterPro" id="IPR001387">
    <property type="entry name" value="Cro/C1-type_HTH"/>
</dbReference>
<gene>
    <name evidence="4" type="ORF">ACFR9U_16365</name>
</gene>
<protein>
    <submittedName>
        <fullName evidence="4">Multiprotein bridging factor aMBF1</fullName>
    </submittedName>
</protein>
<dbReference type="AlphaFoldDB" id="A0ABD6CEC1"/>
<dbReference type="SMART" id="SM00530">
    <property type="entry name" value="HTH_XRE"/>
    <property type="match status" value="1"/>
</dbReference>
<keyword evidence="5" id="KW-1185">Reference proteome</keyword>
<feature type="domain" description="HTH cro/C1-type" evidence="3">
    <location>
        <begin position="107"/>
        <end position="161"/>
    </location>
</feature>
<accession>A0ABD6CEC1</accession>
<reference evidence="4 5" key="1">
    <citation type="journal article" date="2019" name="Int. J. Syst. Evol. Microbiol.">
        <title>The Global Catalogue of Microorganisms (GCM) 10K type strain sequencing project: providing services to taxonomists for standard genome sequencing and annotation.</title>
        <authorList>
            <consortium name="The Broad Institute Genomics Platform"/>
            <consortium name="The Broad Institute Genome Sequencing Center for Infectious Disease"/>
            <person name="Wu L."/>
            <person name="Ma J."/>
        </authorList>
    </citation>
    <scope>NUCLEOTIDE SEQUENCE [LARGE SCALE GENOMIC DNA]</scope>
    <source>
        <strain evidence="4 5">CGMCC 1.12125</strain>
    </source>
</reference>
<dbReference type="InterPro" id="IPR058562">
    <property type="entry name" value="MJ0586_N"/>
</dbReference>
<dbReference type="PANTHER" id="PTHR10245">
    <property type="entry name" value="ENDOTHELIAL DIFFERENTIATION-RELATED FACTOR 1 MULTIPROTEIN BRIDGING FACTOR 1"/>
    <property type="match status" value="1"/>
</dbReference>
<dbReference type="Pfam" id="PF26602">
    <property type="entry name" value="HVO_2718_N"/>
    <property type="match status" value="1"/>
</dbReference>
<proteinExistence type="predicted"/>
<evidence type="ECO:0000256" key="2">
    <source>
        <dbReference type="SAM" id="MobiDB-lite"/>
    </source>
</evidence>
<comment type="caution">
    <text evidence="4">The sequence shown here is derived from an EMBL/GenBank/DDBJ whole genome shotgun (WGS) entry which is preliminary data.</text>
</comment>
<dbReference type="RefSeq" id="WP_247378113.1">
    <property type="nucleotide sequence ID" value="NZ_JALLGV010000005.1"/>
</dbReference>
<dbReference type="CDD" id="cd00093">
    <property type="entry name" value="HTH_XRE"/>
    <property type="match status" value="1"/>
</dbReference>
<sequence length="189" mass="19573">MVQCEMCGAETSSPNTVKVEGAELDVCDDCADFGTEVRTQQSSSSSTKYSTSSSSGSSGGSASSSSSSSAGSGSPSSSSTGSSSGGGGRRDMFDELDEVAQDYDERIRQAREAAGLSQKEFANQLNEKASLIRKLEQGDTLPSDKVQQKVEKALDIDLTEAGASSEDTDWSSGSSGGTMTLGDKVQRKD</sequence>
<feature type="region of interest" description="Disordered" evidence="2">
    <location>
        <begin position="35"/>
        <end position="105"/>
    </location>
</feature>
<evidence type="ECO:0000259" key="3">
    <source>
        <dbReference type="PROSITE" id="PS50943"/>
    </source>
</evidence>
<feature type="compositionally biased region" description="Low complexity" evidence="2">
    <location>
        <begin position="42"/>
        <end position="82"/>
    </location>
</feature>
<feature type="region of interest" description="Disordered" evidence="2">
    <location>
        <begin position="158"/>
        <end position="189"/>
    </location>
</feature>
<dbReference type="EMBL" id="JBHUDJ010000014">
    <property type="protein sequence ID" value="MFD1588553.1"/>
    <property type="molecule type" value="Genomic_DNA"/>
</dbReference>
<feature type="region of interest" description="Disordered" evidence="2">
    <location>
        <begin position="1"/>
        <end position="21"/>
    </location>
</feature>
<feature type="compositionally biased region" description="Low complexity" evidence="2">
    <location>
        <begin position="170"/>
        <end position="183"/>
    </location>
</feature>
<dbReference type="InterPro" id="IPR010982">
    <property type="entry name" value="Lambda_DNA-bd_dom_sf"/>
</dbReference>
<dbReference type="NCBIfam" id="TIGR00270">
    <property type="entry name" value="multiprotein bridging factor aMBF1"/>
    <property type="match status" value="1"/>
</dbReference>
<dbReference type="PROSITE" id="PS50943">
    <property type="entry name" value="HTH_CROC1"/>
    <property type="match status" value="1"/>
</dbReference>
<evidence type="ECO:0000313" key="5">
    <source>
        <dbReference type="Proteomes" id="UP001597119"/>
    </source>
</evidence>
<name>A0ABD6CEC1_9EURY</name>
<dbReference type="SUPFAM" id="SSF47413">
    <property type="entry name" value="lambda repressor-like DNA-binding domains"/>
    <property type="match status" value="1"/>
</dbReference>
<dbReference type="Gene3D" id="1.10.260.40">
    <property type="entry name" value="lambda repressor-like DNA-binding domains"/>
    <property type="match status" value="1"/>
</dbReference>
<dbReference type="PANTHER" id="PTHR10245:SF15">
    <property type="entry name" value="ENDOTHELIAL DIFFERENTIATION-RELATED FACTOR 1"/>
    <property type="match status" value="1"/>
</dbReference>
<dbReference type="Pfam" id="PF01381">
    <property type="entry name" value="HTH_3"/>
    <property type="match status" value="1"/>
</dbReference>
<evidence type="ECO:0000256" key="1">
    <source>
        <dbReference type="ARBA" id="ARBA00023125"/>
    </source>
</evidence>
<keyword evidence="1" id="KW-0238">DNA-binding</keyword>
<dbReference type="Proteomes" id="UP001597119">
    <property type="component" value="Unassembled WGS sequence"/>
</dbReference>
<evidence type="ECO:0000313" key="4">
    <source>
        <dbReference type="EMBL" id="MFD1588553.1"/>
    </source>
</evidence>